<comment type="similarity">
    <text evidence="1">Belongs to the YciI family.</text>
</comment>
<evidence type="ECO:0000256" key="1">
    <source>
        <dbReference type="ARBA" id="ARBA00007689"/>
    </source>
</evidence>
<dbReference type="EMBL" id="JACHGH010000004">
    <property type="protein sequence ID" value="MBB6453380.1"/>
    <property type="molecule type" value="Genomic_DNA"/>
</dbReference>
<keyword evidence="4" id="KW-1185">Reference proteome</keyword>
<dbReference type="AlphaFoldDB" id="A0A841Q4U8"/>
<feature type="domain" description="YCII-related" evidence="2">
    <location>
        <begin position="4"/>
        <end position="83"/>
    </location>
</feature>
<dbReference type="Pfam" id="PF03795">
    <property type="entry name" value="YCII"/>
    <property type="match status" value="1"/>
</dbReference>
<evidence type="ECO:0000259" key="2">
    <source>
        <dbReference type="Pfam" id="PF03795"/>
    </source>
</evidence>
<dbReference type="RefSeq" id="WP_174497873.1">
    <property type="nucleotide sequence ID" value="NZ_CADDWK010000021.1"/>
</dbReference>
<dbReference type="InterPro" id="IPR005545">
    <property type="entry name" value="YCII"/>
</dbReference>
<dbReference type="Proteomes" id="UP000581688">
    <property type="component" value="Unassembled WGS sequence"/>
</dbReference>
<dbReference type="InterPro" id="IPR011008">
    <property type="entry name" value="Dimeric_a/b-barrel"/>
</dbReference>
<evidence type="ECO:0000313" key="3">
    <source>
        <dbReference type="EMBL" id="MBB6453380.1"/>
    </source>
</evidence>
<protein>
    <recommendedName>
        <fullName evidence="2">YCII-related domain-containing protein</fullName>
    </recommendedName>
</protein>
<gene>
    <name evidence="3" type="ORF">HNQ94_001828</name>
</gene>
<evidence type="ECO:0000313" key="4">
    <source>
        <dbReference type="Proteomes" id="UP000581688"/>
    </source>
</evidence>
<comment type="caution">
    <text evidence="3">The sequence shown here is derived from an EMBL/GenBank/DDBJ whole genome shotgun (WGS) entry which is preliminary data.</text>
</comment>
<dbReference type="Gene3D" id="3.30.70.1060">
    <property type="entry name" value="Dimeric alpha+beta barrel"/>
    <property type="match status" value="1"/>
</dbReference>
<dbReference type="SUPFAM" id="SSF54909">
    <property type="entry name" value="Dimeric alpha+beta barrel"/>
    <property type="match status" value="1"/>
</dbReference>
<sequence>MKKFVVHLTNKQRQFMTEALILDHVAYLRNLKEEGVLPFCGPCVDGTALMILDAPTEEIAKEYVEGDPFSKVNYYMERNIVEIEEANIENNFLLGDVLKYLSK</sequence>
<organism evidence="3 4">
    <name type="scientific">Salirhabdus euzebyi</name>
    <dbReference type="NCBI Taxonomy" id="394506"/>
    <lineage>
        <taxon>Bacteria</taxon>
        <taxon>Bacillati</taxon>
        <taxon>Bacillota</taxon>
        <taxon>Bacilli</taxon>
        <taxon>Bacillales</taxon>
        <taxon>Bacillaceae</taxon>
        <taxon>Salirhabdus</taxon>
    </lineage>
</organism>
<name>A0A841Q4U8_9BACI</name>
<accession>A0A841Q4U8</accession>
<dbReference type="PANTHER" id="PTHR37828:SF1">
    <property type="entry name" value="YCII-RELATED DOMAIN-CONTAINING PROTEIN"/>
    <property type="match status" value="1"/>
</dbReference>
<reference evidence="3 4" key="1">
    <citation type="submission" date="2020-08" db="EMBL/GenBank/DDBJ databases">
        <title>Genomic Encyclopedia of Type Strains, Phase IV (KMG-IV): sequencing the most valuable type-strain genomes for metagenomic binning, comparative biology and taxonomic classification.</title>
        <authorList>
            <person name="Goeker M."/>
        </authorList>
    </citation>
    <scope>NUCLEOTIDE SEQUENCE [LARGE SCALE GENOMIC DNA]</scope>
    <source>
        <strain evidence="3 4">DSM 19612</strain>
    </source>
</reference>
<proteinExistence type="inferred from homology"/>
<dbReference type="PANTHER" id="PTHR37828">
    <property type="entry name" value="GSR2449 PROTEIN"/>
    <property type="match status" value="1"/>
</dbReference>